<dbReference type="RefSeq" id="WP_015212870.1">
    <property type="nucleotide sequence ID" value="NC_019771.1"/>
</dbReference>
<evidence type="ECO:0000313" key="4">
    <source>
        <dbReference type="EMBL" id="AFZ56217.1"/>
    </source>
</evidence>
<accession>K9ZCA6</accession>
<feature type="domain" description="Gfo/Idh/MocA-like oxidoreductase N-terminal" evidence="2">
    <location>
        <begin position="13"/>
        <end position="131"/>
    </location>
</feature>
<name>K9ZCA6_ANACC</name>
<organism evidence="4 5">
    <name type="scientific">Anabaena cylindrica (strain ATCC 27899 / PCC 7122)</name>
    <dbReference type="NCBI Taxonomy" id="272123"/>
    <lineage>
        <taxon>Bacteria</taxon>
        <taxon>Bacillati</taxon>
        <taxon>Cyanobacteriota</taxon>
        <taxon>Cyanophyceae</taxon>
        <taxon>Nostocales</taxon>
        <taxon>Nostocaceae</taxon>
        <taxon>Anabaena</taxon>
    </lineage>
</organism>
<dbReference type="GO" id="GO:0000166">
    <property type="term" value="F:nucleotide binding"/>
    <property type="evidence" value="ECO:0007669"/>
    <property type="project" value="InterPro"/>
</dbReference>
<dbReference type="AlphaFoldDB" id="K9ZCA6"/>
<dbReference type="InterPro" id="IPR004104">
    <property type="entry name" value="Gfo/Idh/MocA-like_OxRdtase_C"/>
</dbReference>
<dbReference type="Proteomes" id="UP000010474">
    <property type="component" value="Chromosome"/>
</dbReference>
<dbReference type="KEGG" id="acy:Anacy_0624"/>
<protein>
    <submittedName>
        <fullName evidence="4">Oxidoreductase domain protein</fullName>
    </submittedName>
</protein>
<dbReference type="InterPro" id="IPR051450">
    <property type="entry name" value="Gfo/Idh/MocA_Oxidoreductases"/>
</dbReference>
<dbReference type="PATRIC" id="fig|272123.3.peg.683"/>
<reference evidence="5" key="1">
    <citation type="journal article" date="2013" name="Proc. Natl. Acad. Sci. U.S.A.">
        <title>Improving the coverage of the cyanobacterial phylum using diversity-driven genome sequencing.</title>
        <authorList>
            <person name="Shih P.M."/>
            <person name="Wu D."/>
            <person name="Latifi A."/>
            <person name="Axen S.D."/>
            <person name="Fewer D.P."/>
            <person name="Talla E."/>
            <person name="Calteau A."/>
            <person name="Cai F."/>
            <person name="Tandeau de Marsac N."/>
            <person name="Rippka R."/>
            <person name="Herdman M."/>
            <person name="Sivonen K."/>
            <person name="Coursin T."/>
            <person name="Laurent T."/>
            <person name="Goodwin L."/>
            <person name="Nolan M."/>
            <person name="Davenport K.W."/>
            <person name="Han C.S."/>
            <person name="Rubin E.M."/>
            <person name="Eisen J.A."/>
            <person name="Woyke T."/>
            <person name="Gugger M."/>
            <person name="Kerfeld C.A."/>
        </authorList>
    </citation>
    <scope>NUCLEOTIDE SEQUENCE [LARGE SCALE GENOMIC DNA]</scope>
    <source>
        <strain evidence="5">ATCC 27899 / PCC 7122</strain>
    </source>
</reference>
<dbReference type="eggNOG" id="COG0673">
    <property type="taxonomic scope" value="Bacteria"/>
</dbReference>
<evidence type="ECO:0000259" key="3">
    <source>
        <dbReference type="Pfam" id="PF02894"/>
    </source>
</evidence>
<dbReference type="Gene3D" id="3.40.50.720">
    <property type="entry name" value="NAD(P)-binding Rossmann-like Domain"/>
    <property type="match status" value="1"/>
</dbReference>
<proteinExistence type="inferred from homology"/>
<dbReference type="SUPFAM" id="SSF51735">
    <property type="entry name" value="NAD(P)-binding Rossmann-fold domains"/>
    <property type="match status" value="1"/>
</dbReference>
<dbReference type="EMBL" id="CP003659">
    <property type="protein sequence ID" value="AFZ56217.1"/>
    <property type="molecule type" value="Genomic_DNA"/>
</dbReference>
<gene>
    <name evidence="4" type="ordered locus">Anacy_0624</name>
</gene>
<evidence type="ECO:0000256" key="1">
    <source>
        <dbReference type="ARBA" id="ARBA00010928"/>
    </source>
</evidence>
<dbReference type="Pfam" id="PF02894">
    <property type="entry name" value="GFO_IDH_MocA_C"/>
    <property type="match status" value="1"/>
</dbReference>
<keyword evidence="5" id="KW-1185">Reference proteome</keyword>
<dbReference type="Gene3D" id="3.30.360.10">
    <property type="entry name" value="Dihydrodipicolinate Reductase, domain 2"/>
    <property type="match status" value="1"/>
</dbReference>
<evidence type="ECO:0000259" key="2">
    <source>
        <dbReference type="Pfam" id="PF01408"/>
    </source>
</evidence>
<dbReference type="PANTHER" id="PTHR43377:SF10">
    <property type="entry name" value="BILIVERDIN REDUCTASE"/>
    <property type="match status" value="1"/>
</dbReference>
<dbReference type="InterPro" id="IPR000683">
    <property type="entry name" value="Gfo/Idh/MocA-like_OxRdtase_N"/>
</dbReference>
<feature type="domain" description="Gfo/Idh/MocA-like oxidoreductase C-terminal" evidence="3">
    <location>
        <begin position="148"/>
        <end position="326"/>
    </location>
</feature>
<dbReference type="InterPro" id="IPR036291">
    <property type="entry name" value="NAD(P)-bd_dom_sf"/>
</dbReference>
<sequence>MYNSDAHLANRTMRVGLVGTGYAAKLRATALQEDERSHLVAISGHTTGKTAAFAQEYQTQMINSWQELVEREDLDLVVISTVNRDHGKIAHAALSSGKHVIVEYPLSVDINEAEELVVLAKAKNKLLHVEHIELLGGWHEALKQHLAELGDLFYVRYSTVNPQHPAPRKWTYNHELFGFPLIGALSRLHRLTDLFGEVLSVNCHQRYWETETDYYQTCLCVVQLCFTSGLLAQVIYGKGESLWQSERKFEINGAKGGLILDGDTGILVQAEKTTLIDLGTRRGLFAKDTNMVLDHLFHGTALYVTPEQSLYTLKVADAARKAAETGLTIFLTTES</sequence>
<dbReference type="HOGENOM" id="CLU_023194_1_3_3"/>
<dbReference type="OrthoDB" id="455005at2"/>
<evidence type="ECO:0000313" key="5">
    <source>
        <dbReference type="Proteomes" id="UP000010474"/>
    </source>
</evidence>
<dbReference type="STRING" id="272123.Anacy_0624"/>
<dbReference type="PANTHER" id="PTHR43377">
    <property type="entry name" value="BILIVERDIN REDUCTASE A"/>
    <property type="match status" value="1"/>
</dbReference>
<dbReference type="Pfam" id="PF01408">
    <property type="entry name" value="GFO_IDH_MocA"/>
    <property type="match status" value="1"/>
</dbReference>
<comment type="similarity">
    <text evidence="1">Belongs to the Gfo/Idh/MocA family.</text>
</comment>